<accession>A0A915CZ69</accession>
<keyword evidence="2" id="KW-0732">Signal</keyword>
<dbReference type="AlphaFoldDB" id="A0A915CZ69"/>
<feature type="compositionally biased region" description="Polar residues" evidence="1">
    <location>
        <begin position="41"/>
        <end position="52"/>
    </location>
</feature>
<dbReference type="WBParaSite" id="jg14129">
    <property type="protein sequence ID" value="jg14129"/>
    <property type="gene ID" value="jg14129"/>
</dbReference>
<protein>
    <submittedName>
        <fullName evidence="4">Uncharacterized protein</fullName>
    </submittedName>
</protein>
<evidence type="ECO:0000256" key="2">
    <source>
        <dbReference type="SAM" id="SignalP"/>
    </source>
</evidence>
<reference evidence="4" key="1">
    <citation type="submission" date="2022-11" db="UniProtKB">
        <authorList>
            <consortium name="WormBaseParasite"/>
        </authorList>
    </citation>
    <scope>IDENTIFICATION</scope>
</reference>
<dbReference type="Proteomes" id="UP000887574">
    <property type="component" value="Unplaced"/>
</dbReference>
<organism evidence="3 4">
    <name type="scientific">Ditylenchus dipsaci</name>
    <dbReference type="NCBI Taxonomy" id="166011"/>
    <lineage>
        <taxon>Eukaryota</taxon>
        <taxon>Metazoa</taxon>
        <taxon>Ecdysozoa</taxon>
        <taxon>Nematoda</taxon>
        <taxon>Chromadorea</taxon>
        <taxon>Rhabditida</taxon>
        <taxon>Tylenchina</taxon>
        <taxon>Tylenchomorpha</taxon>
        <taxon>Sphaerularioidea</taxon>
        <taxon>Anguinidae</taxon>
        <taxon>Anguininae</taxon>
        <taxon>Ditylenchus</taxon>
    </lineage>
</organism>
<name>A0A915CZ69_9BILA</name>
<evidence type="ECO:0000313" key="4">
    <source>
        <dbReference type="WBParaSite" id="jg14129"/>
    </source>
</evidence>
<feature type="chain" id="PRO_5037433822" evidence="2">
    <location>
        <begin position="23"/>
        <end position="175"/>
    </location>
</feature>
<feature type="compositionally biased region" description="Basic and acidic residues" evidence="1">
    <location>
        <begin position="53"/>
        <end position="64"/>
    </location>
</feature>
<keyword evidence="3" id="KW-1185">Reference proteome</keyword>
<feature type="signal peptide" evidence="2">
    <location>
        <begin position="1"/>
        <end position="22"/>
    </location>
</feature>
<feature type="compositionally biased region" description="Low complexity" evidence="1">
    <location>
        <begin position="93"/>
        <end position="111"/>
    </location>
</feature>
<sequence length="175" mass="20034">MHCFTIFSCITFVFIVLPICDTTTKTPAHNDVPSKPHTLPHSPSSLTRSNSVKHIEEHKSHHDSPTPTHPSTLLPRSNSVKHIEEHKSHHDSPTPTHPSTLLRSSSSLKRSNSIKHKEENDHSSEHHFSFKKFFRNIDDKVKAFWKGLPDQLGYDFGRVSSRLIRRARFMSFGII</sequence>
<feature type="region of interest" description="Disordered" evidence="1">
    <location>
        <begin position="26"/>
        <end position="122"/>
    </location>
</feature>
<feature type="compositionally biased region" description="Basic and acidic residues" evidence="1">
    <location>
        <begin position="81"/>
        <end position="92"/>
    </location>
</feature>
<evidence type="ECO:0000256" key="1">
    <source>
        <dbReference type="SAM" id="MobiDB-lite"/>
    </source>
</evidence>
<proteinExistence type="predicted"/>
<evidence type="ECO:0000313" key="3">
    <source>
        <dbReference type="Proteomes" id="UP000887574"/>
    </source>
</evidence>